<feature type="transmembrane region" description="Helical" evidence="1">
    <location>
        <begin position="342"/>
        <end position="365"/>
    </location>
</feature>
<feature type="transmembrane region" description="Helical" evidence="1">
    <location>
        <begin position="269"/>
        <end position="289"/>
    </location>
</feature>
<keyword evidence="1" id="KW-1133">Transmembrane helix</keyword>
<feature type="transmembrane region" description="Helical" evidence="1">
    <location>
        <begin position="145"/>
        <end position="170"/>
    </location>
</feature>
<dbReference type="AlphaFoldDB" id="A0A938YIV4"/>
<feature type="transmembrane region" description="Helical" evidence="1">
    <location>
        <begin position="454"/>
        <end position="473"/>
    </location>
</feature>
<keyword evidence="1" id="KW-0472">Membrane</keyword>
<keyword evidence="3" id="KW-1185">Reference proteome</keyword>
<proteinExistence type="predicted"/>
<protein>
    <submittedName>
        <fullName evidence="2">DUF2142 domain-containing protein</fullName>
    </submittedName>
</protein>
<organism evidence="2 3">
    <name type="scientific">Nakamurella flavida</name>
    <dbReference type="NCBI Taxonomy" id="363630"/>
    <lineage>
        <taxon>Bacteria</taxon>
        <taxon>Bacillati</taxon>
        <taxon>Actinomycetota</taxon>
        <taxon>Actinomycetes</taxon>
        <taxon>Nakamurellales</taxon>
        <taxon>Nakamurellaceae</taxon>
        <taxon>Nakamurella</taxon>
    </lineage>
</organism>
<gene>
    <name evidence="2" type="ORF">JL107_18805</name>
</gene>
<dbReference type="EMBL" id="JAERWL010000018">
    <property type="protein sequence ID" value="MBM9478506.1"/>
    <property type="molecule type" value="Genomic_DNA"/>
</dbReference>
<feature type="transmembrane region" description="Helical" evidence="1">
    <location>
        <begin position="420"/>
        <end position="442"/>
    </location>
</feature>
<keyword evidence="1" id="KW-0812">Transmembrane</keyword>
<dbReference type="RefSeq" id="WP_205258531.1">
    <property type="nucleotide sequence ID" value="NZ_BAAAPV010000007.1"/>
</dbReference>
<evidence type="ECO:0000256" key="1">
    <source>
        <dbReference type="SAM" id="Phobius"/>
    </source>
</evidence>
<evidence type="ECO:0000313" key="3">
    <source>
        <dbReference type="Proteomes" id="UP000663801"/>
    </source>
</evidence>
<accession>A0A938YIV4</accession>
<dbReference type="InterPro" id="IPR018674">
    <property type="entry name" value="DUF2142_membrane"/>
</dbReference>
<sequence length="476" mass="50261">MRRPRRVRMLRPEWVFLPLFLLVGAFYVAIVPVGWNSDEPAHLFRAEEIATGQILPEVRTGNDGRPSAGGEVPDELVETLSLTGVLKGVVLDPTVTAAVVQDDSALGSASYSPVGYVDFRNTAIYSPVAYLPQIPAFWIGQVLGLSFSAVAILGRILGLLAVAAAGFFAIRLTPAGKWAVATLGLLPATVSQSAAFGADAAVLALALLTVAWVLRMATGPRPPTVRHWVVFVVLAAGLALTKIPYAGLAVLALAVPMRRGWPGPVSRRWVAAVVAVVASLVPALLWSVATSSANISLNPAADLRAQVSYVLGDPVAFLAVLYRTFFTELDGNLYSSMFGNQIWLTAPLPTAWVLVAAAALTLSVVTADPRELRLRGPVRAGASGSLLPVPTRVLMGLVAVGVAAVVAAAVYVGFSDPRAVVVWGLQGRYLLPSLLLLMLSVAGNRLRRPVFARGLLLASVVLVSLGGMITLYLRLY</sequence>
<feature type="transmembrane region" description="Helical" evidence="1">
    <location>
        <begin position="182"/>
        <end position="208"/>
    </location>
</feature>
<feature type="transmembrane region" description="Helical" evidence="1">
    <location>
        <begin position="228"/>
        <end position="257"/>
    </location>
</feature>
<evidence type="ECO:0000313" key="2">
    <source>
        <dbReference type="EMBL" id="MBM9478506.1"/>
    </source>
</evidence>
<name>A0A938YIV4_9ACTN</name>
<feature type="transmembrane region" description="Helical" evidence="1">
    <location>
        <begin position="393"/>
        <end position="414"/>
    </location>
</feature>
<reference evidence="2" key="1">
    <citation type="submission" date="2021-01" db="EMBL/GenBank/DDBJ databases">
        <title>KCTC 19127 draft genome.</title>
        <authorList>
            <person name="An D."/>
        </authorList>
    </citation>
    <scope>NUCLEOTIDE SEQUENCE</scope>
    <source>
        <strain evidence="2">KCTC 19127</strain>
    </source>
</reference>
<feature type="transmembrane region" description="Helical" evidence="1">
    <location>
        <begin position="12"/>
        <end position="35"/>
    </location>
</feature>
<dbReference type="Proteomes" id="UP000663801">
    <property type="component" value="Unassembled WGS sequence"/>
</dbReference>
<dbReference type="Pfam" id="PF09913">
    <property type="entry name" value="DUF2142"/>
    <property type="match status" value="1"/>
</dbReference>
<comment type="caution">
    <text evidence="2">The sequence shown here is derived from an EMBL/GenBank/DDBJ whole genome shotgun (WGS) entry which is preliminary data.</text>
</comment>